<evidence type="ECO:0000256" key="3">
    <source>
        <dbReference type="ARBA" id="ARBA00022679"/>
    </source>
</evidence>
<comment type="catalytic activity">
    <reaction evidence="7 9">
        <text>L-arginyl-[protein] + NAD(+) = N(omega)-(ADP-D-ribosyl)-L-arginyl-[protein] + nicotinamide + H(+)</text>
        <dbReference type="Rhea" id="RHEA:19149"/>
        <dbReference type="Rhea" id="RHEA-COMP:10532"/>
        <dbReference type="Rhea" id="RHEA-COMP:15087"/>
        <dbReference type="ChEBI" id="CHEBI:15378"/>
        <dbReference type="ChEBI" id="CHEBI:17154"/>
        <dbReference type="ChEBI" id="CHEBI:29965"/>
        <dbReference type="ChEBI" id="CHEBI:57540"/>
        <dbReference type="ChEBI" id="CHEBI:142554"/>
        <dbReference type="EC" id="2.4.2.31"/>
    </reaction>
</comment>
<evidence type="ECO:0000256" key="9">
    <source>
        <dbReference type="RuleBase" id="RU361228"/>
    </source>
</evidence>
<evidence type="ECO:0000256" key="7">
    <source>
        <dbReference type="ARBA" id="ARBA00047597"/>
    </source>
</evidence>
<gene>
    <name evidence="11" type="ORF">OTI717_LOCUS24206</name>
    <name evidence="10" type="ORF">RFH988_LOCUS12752</name>
</gene>
<evidence type="ECO:0000256" key="5">
    <source>
        <dbReference type="ARBA" id="ARBA00022737"/>
    </source>
</evidence>
<evidence type="ECO:0000256" key="2">
    <source>
        <dbReference type="ARBA" id="ARBA00022676"/>
    </source>
</evidence>
<dbReference type="EC" id="2.4.2.31" evidence="9"/>
<sequence length="672" mass="77584">MASENVNNVTNECYIVWLDSNIETDKRSQDTKALIRQLGRGHLQTFVDPNECVYDIMTKLIEKQVFLIISNSLGQNVVPFIYELPQVQAIYIYCRDQKAAEAWSKSIVKVSGVFTKSQELLQKLSNDVNAYNKDNNIPMSIFHLSEREKALQDLSKGSVTSMWYRLLLRALQLMVKYGDAKADMITVCQASNHDNKAQKRKINDFEKDYSTAKAVWWYTYDSFLYRLLNKALRTQDMEIIFKFRFFINDLQNEIEKLYNKYLDKYSSQPNHHFKVYRSQVLSMTELDQLKQNVNELISMNSFLSATLNPGVAELYSSPNDQLNDPSALQSVYFIIGVYNLSKQTTPFAFIEHHSCNPDEKEVLFSMGAIFKVQSVTKHSNMWHIHLQLTNEQNQLGQELLDHMLEQIKSEPGPLSFGWFLFRMSEFNKAERYAQWMIQQLPPNYIGNGDAYNLLGLIYKDTNKLQESVESYEKALDIYSRLGYHNSPRAIATHCSLGLAYLALDDNRSADDQQRQAEEKFDSLSTQDLLLKSKVDVLKAKLMASYGCTTEALESLEQSLQNKRKRLPANHPSIGTTLNDIGIVHDKINNNIKALEYFQQALNIGKKSLTSDHLELVDYHTNVGRVYAKLRQFKFALEQFESALTVLMEYDQRDDERIAELKTFIADMKTKLC</sequence>
<dbReference type="PROSITE" id="PS51996">
    <property type="entry name" value="TR_MART"/>
    <property type="match status" value="1"/>
</dbReference>
<reference evidence="10" key="1">
    <citation type="submission" date="2021-02" db="EMBL/GenBank/DDBJ databases">
        <authorList>
            <person name="Nowell W R."/>
        </authorList>
    </citation>
    <scope>NUCLEOTIDE SEQUENCE</scope>
</reference>
<dbReference type="Pfam" id="PF01129">
    <property type="entry name" value="ART"/>
    <property type="match status" value="1"/>
</dbReference>
<protein>
    <recommendedName>
        <fullName evidence="9">NAD(P)(+)--arginine ADP-ribosyltransferase</fullName>
        <ecNumber evidence="9">2.4.2.31</ecNumber>
    </recommendedName>
    <alternativeName>
        <fullName evidence="9">Mono(ADP-ribosyl)transferase</fullName>
    </alternativeName>
</protein>
<dbReference type="Pfam" id="PF13424">
    <property type="entry name" value="TPR_12"/>
    <property type="match status" value="2"/>
</dbReference>
<dbReference type="Gene3D" id="1.25.40.10">
    <property type="entry name" value="Tetratricopeptide repeat domain"/>
    <property type="match status" value="2"/>
</dbReference>
<dbReference type="Proteomes" id="UP000663823">
    <property type="component" value="Unassembled WGS sequence"/>
</dbReference>
<keyword evidence="6 8" id="KW-0802">TPR repeat</keyword>
<feature type="repeat" description="TPR" evidence="8">
    <location>
        <begin position="616"/>
        <end position="649"/>
    </location>
</feature>
<evidence type="ECO:0000256" key="8">
    <source>
        <dbReference type="PROSITE-ProRule" id="PRU00339"/>
    </source>
</evidence>
<dbReference type="InterPro" id="IPR000768">
    <property type="entry name" value="ART"/>
</dbReference>
<dbReference type="GO" id="GO:0016779">
    <property type="term" value="F:nucleotidyltransferase activity"/>
    <property type="evidence" value="ECO:0007669"/>
    <property type="project" value="UniProtKB-KW"/>
</dbReference>
<dbReference type="PROSITE" id="PS50005">
    <property type="entry name" value="TPR"/>
    <property type="match status" value="3"/>
</dbReference>
<evidence type="ECO:0000313" key="10">
    <source>
        <dbReference type="EMBL" id="CAF0973433.1"/>
    </source>
</evidence>
<dbReference type="InterPro" id="IPR019734">
    <property type="entry name" value="TPR_rpt"/>
</dbReference>
<dbReference type="Proteomes" id="UP000663882">
    <property type="component" value="Unassembled WGS sequence"/>
</dbReference>
<evidence type="ECO:0000256" key="6">
    <source>
        <dbReference type="ARBA" id="ARBA00022803"/>
    </source>
</evidence>
<proteinExistence type="inferred from homology"/>
<feature type="repeat" description="TPR" evidence="8">
    <location>
        <begin position="574"/>
        <end position="607"/>
    </location>
</feature>
<keyword evidence="2 9" id="KW-0328">Glycosyltransferase</keyword>
<comment type="caution">
    <text evidence="10">The sequence shown here is derived from an EMBL/GenBank/DDBJ whole genome shotgun (WGS) entry which is preliminary data.</text>
</comment>
<dbReference type="EMBL" id="CAJNOO010000542">
    <property type="protein sequence ID" value="CAF0973433.1"/>
    <property type="molecule type" value="Genomic_DNA"/>
</dbReference>
<dbReference type="InterPro" id="IPR011990">
    <property type="entry name" value="TPR-like_helical_dom_sf"/>
</dbReference>
<feature type="repeat" description="TPR" evidence="8">
    <location>
        <begin position="448"/>
        <end position="481"/>
    </location>
</feature>
<evidence type="ECO:0000256" key="4">
    <source>
        <dbReference type="ARBA" id="ARBA00022695"/>
    </source>
</evidence>
<accession>A0A814EK87</accession>
<dbReference type="PANTHER" id="PTHR45641:SF19">
    <property type="entry name" value="NEPHROCYSTIN-3"/>
    <property type="match status" value="1"/>
</dbReference>
<name>A0A814EK87_9BILA</name>
<dbReference type="OrthoDB" id="5986190at2759"/>
<dbReference type="SMART" id="SM00028">
    <property type="entry name" value="TPR"/>
    <property type="match status" value="4"/>
</dbReference>
<dbReference type="SUPFAM" id="SSF56399">
    <property type="entry name" value="ADP-ribosylation"/>
    <property type="match status" value="1"/>
</dbReference>
<dbReference type="SUPFAM" id="SSF48452">
    <property type="entry name" value="TPR-like"/>
    <property type="match status" value="1"/>
</dbReference>
<dbReference type="PANTHER" id="PTHR45641">
    <property type="entry name" value="TETRATRICOPEPTIDE REPEAT PROTEIN (AFU_ORTHOLOGUE AFUA_6G03870)"/>
    <property type="match status" value="1"/>
</dbReference>
<keyword evidence="4" id="KW-0548">Nucleotidyltransferase</keyword>
<dbReference type="AlphaFoldDB" id="A0A814EK87"/>
<comment type="similarity">
    <text evidence="1 9">Belongs to the Arg-specific ADP-ribosyltransferase family.</text>
</comment>
<organism evidence="10 12">
    <name type="scientific">Rotaria sordida</name>
    <dbReference type="NCBI Taxonomy" id="392033"/>
    <lineage>
        <taxon>Eukaryota</taxon>
        <taxon>Metazoa</taxon>
        <taxon>Spiralia</taxon>
        <taxon>Gnathifera</taxon>
        <taxon>Rotifera</taxon>
        <taxon>Eurotatoria</taxon>
        <taxon>Bdelloidea</taxon>
        <taxon>Philodinida</taxon>
        <taxon>Philodinidae</taxon>
        <taxon>Rotaria</taxon>
    </lineage>
</organism>
<keyword evidence="5" id="KW-0677">Repeat</keyword>
<dbReference type="Gene3D" id="3.90.176.10">
    <property type="entry name" value="Toxin ADP-ribosyltransferase, Chain A, domain 1"/>
    <property type="match status" value="1"/>
</dbReference>
<keyword evidence="9" id="KW-0520">NAD</keyword>
<keyword evidence="3 9" id="KW-0808">Transferase</keyword>
<keyword evidence="9" id="KW-0521">NADP</keyword>
<dbReference type="EMBL" id="CAJOAX010004508">
    <property type="protein sequence ID" value="CAF3909226.1"/>
    <property type="molecule type" value="Genomic_DNA"/>
</dbReference>
<evidence type="ECO:0000256" key="1">
    <source>
        <dbReference type="ARBA" id="ARBA00009558"/>
    </source>
</evidence>
<evidence type="ECO:0000313" key="11">
    <source>
        <dbReference type="EMBL" id="CAF3909226.1"/>
    </source>
</evidence>
<evidence type="ECO:0000313" key="12">
    <source>
        <dbReference type="Proteomes" id="UP000663882"/>
    </source>
</evidence>
<dbReference type="GO" id="GO:0106274">
    <property type="term" value="F:NAD+-protein-arginine ADP-ribosyltransferase activity"/>
    <property type="evidence" value="ECO:0007669"/>
    <property type="project" value="UniProtKB-EC"/>
</dbReference>